<feature type="domain" description="Spore germination protein N-terminal" evidence="9">
    <location>
        <begin position="1"/>
        <end position="155"/>
    </location>
</feature>
<dbReference type="NCBIfam" id="TIGR02887">
    <property type="entry name" value="spore_ger_x_C"/>
    <property type="match status" value="1"/>
</dbReference>
<dbReference type="Pfam" id="PF05504">
    <property type="entry name" value="Spore_GerAC"/>
    <property type="match status" value="1"/>
</dbReference>
<organism evidence="10 11">
    <name type="scientific">Geomicrobium sediminis</name>
    <dbReference type="NCBI Taxonomy" id="1347788"/>
    <lineage>
        <taxon>Bacteria</taxon>
        <taxon>Bacillati</taxon>
        <taxon>Bacillota</taxon>
        <taxon>Bacilli</taxon>
        <taxon>Bacillales</taxon>
        <taxon>Geomicrobium</taxon>
    </lineage>
</organism>
<evidence type="ECO:0000256" key="5">
    <source>
        <dbReference type="ARBA" id="ARBA00023136"/>
    </source>
</evidence>
<dbReference type="InterPro" id="IPR038501">
    <property type="entry name" value="Spore_GerAC_C_sf"/>
</dbReference>
<comment type="similarity">
    <text evidence="2">Belongs to the GerABKC lipoprotein family.</text>
</comment>
<evidence type="ECO:0000256" key="3">
    <source>
        <dbReference type="ARBA" id="ARBA00022544"/>
    </source>
</evidence>
<keyword evidence="6" id="KW-0564">Palmitate</keyword>
<proteinExistence type="inferred from homology"/>
<name>A0ABS2PFZ4_9BACL</name>
<evidence type="ECO:0000256" key="2">
    <source>
        <dbReference type="ARBA" id="ARBA00007886"/>
    </source>
</evidence>
<evidence type="ECO:0000256" key="1">
    <source>
        <dbReference type="ARBA" id="ARBA00004635"/>
    </source>
</evidence>
<evidence type="ECO:0000313" key="11">
    <source>
        <dbReference type="Proteomes" id="UP000741863"/>
    </source>
</evidence>
<keyword evidence="4" id="KW-0732">Signal</keyword>
<sequence length="327" mass="37591">MGFDYIDGEVQANGTTTIFMPVAESLPQSETINVSREDLEDLYSHMQAESSRYVDTSRSRVHLFHQDLAANEGIFGVIDTIQRNPMINQNLKIAMTRGPTKDILNEEYPFHLTVHEYLVELIELNQAEQLPIVDFQDFLYQYYAEGADPFLPLLEKAQNRVDVVGIALFKEDKYIEELSLDKTHVFRKLIDETEEGTINIDIDESRGFALHHLSSSPDWTIKQDADGIYVKVNVNIQGPLREARNINVSKPATIQQLEELAARDFEKQMEEIVHFFQENEIDPIGIGERIGQKVRNFDIKRWEKEEYPNLNVDINVNFTIENTGAVV</sequence>
<comment type="subcellular location">
    <subcellularLocation>
        <location evidence="1">Membrane</location>
        <topology evidence="1">Lipid-anchor</topology>
    </subcellularLocation>
</comment>
<dbReference type="Pfam" id="PF25198">
    <property type="entry name" value="Spore_GerAC_N"/>
    <property type="match status" value="1"/>
</dbReference>
<dbReference type="InterPro" id="IPR057336">
    <property type="entry name" value="GerAC_N"/>
</dbReference>
<evidence type="ECO:0000259" key="9">
    <source>
        <dbReference type="Pfam" id="PF25198"/>
    </source>
</evidence>
<evidence type="ECO:0000313" key="10">
    <source>
        <dbReference type="EMBL" id="MBM7634187.1"/>
    </source>
</evidence>
<keyword evidence="11" id="KW-1185">Reference proteome</keyword>
<comment type="caution">
    <text evidence="10">The sequence shown here is derived from an EMBL/GenBank/DDBJ whole genome shotgun (WGS) entry which is preliminary data.</text>
</comment>
<evidence type="ECO:0000256" key="6">
    <source>
        <dbReference type="ARBA" id="ARBA00023139"/>
    </source>
</evidence>
<evidence type="ECO:0000256" key="7">
    <source>
        <dbReference type="ARBA" id="ARBA00023288"/>
    </source>
</evidence>
<evidence type="ECO:0000256" key="4">
    <source>
        <dbReference type="ARBA" id="ARBA00022729"/>
    </source>
</evidence>
<dbReference type="InterPro" id="IPR008844">
    <property type="entry name" value="Spore_GerAC-like"/>
</dbReference>
<dbReference type="Gene3D" id="3.30.300.210">
    <property type="entry name" value="Nutrient germinant receptor protein C, domain 3"/>
    <property type="match status" value="1"/>
</dbReference>
<reference evidence="10 11" key="1">
    <citation type="submission" date="2021-01" db="EMBL/GenBank/DDBJ databases">
        <title>Genomic Encyclopedia of Type Strains, Phase IV (KMG-IV): sequencing the most valuable type-strain genomes for metagenomic binning, comparative biology and taxonomic classification.</title>
        <authorList>
            <person name="Goeker M."/>
        </authorList>
    </citation>
    <scope>NUCLEOTIDE SEQUENCE [LARGE SCALE GENOMIC DNA]</scope>
    <source>
        <strain evidence="10 11">DSM 25540</strain>
    </source>
</reference>
<gene>
    <name evidence="10" type="ORF">JOD17_003289</name>
</gene>
<evidence type="ECO:0000259" key="8">
    <source>
        <dbReference type="Pfam" id="PF05504"/>
    </source>
</evidence>
<dbReference type="PANTHER" id="PTHR35789">
    <property type="entry name" value="SPORE GERMINATION PROTEIN B3"/>
    <property type="match status" value="1"/>
</dbReference>
<accession>A0ABS2PFZ4</accession>
<keyword evidence="3" id="KW-0309">Germination</keyword>
<dbReference type="Proteomes" id="UP000741863">
    <property type="component" value="Unassembled WGS sequence"/>
</dbReference>
<feature type="domain" description="Spore germination GerAC-like C-terminal" evidence="8">
    <location>
        <begin position="165"/>
        <end position="324"/>
    </location>
</feature>
<dbReference type="PANTHER" id="PTHR35789:SF1">
    <property type="entry name" value="SPORE GERMINATION PROTEIN B3"/>
    <property type="match status" value="1"/>
</dbReference>
<dbReference type="EMBL" id="JAFBEC010000010">
    <property type="protein sequence ID" value="MBM7634187.1"/>
    <property type="molecule type" value="Genomic_DNA"/>
</dbReference>
<keyword evidence="5" id="KW-0472">Membrane</keyword>
<dbReference type="InterPro" id="IPR046953">
    <property type="entry name" value="Spore_GerAC-like_C"/>
</dbReference>
<protein>
    <submittedName>
        <fullName evidence="10">Spore germination protein</fullName>
    </submittedName>
</protein>
<keyword evidence="7" id="KW-0449">Lipoprotein</keyword>